<feature type="compositionally biased region" description="Low complexity" evidence="13">
    <location>
        <begin position="256"/>
        <end position="288"/>
    </location>
</feature>
<feature type="domain" description="Papillomavirus E2 N-terminal" evidence="14">
    <location>
        <begin position="1"/>
        <end position="197"/>
    </location>
</feature>
<gene>
    <name evidence="12 16" type="primary">E2</name>
</gene>
<dbReference type="InterPro" id="IPR000427">
    <property type="entry name" value="Papillomavirus_E2_C"/>
</dbReference>
<feature type="region of interest" description="Disordered" evidence="13">
    <location>
        <begin position="199"/>
        <end position="431"/>
    </location>
</feature>
<sequence length="523" mass="58835">MTALEARFEEVQEKLLELLERNPETLDEQIEYWELVKWENIYYNAARRKGIHKLGFSPVPSLQASEHGAKEAIGMKLQLTNLKSSGFGSEKWTLADTSSMTYLAPPKHTFKKLSKPVTVTFDSNSQNAVRYTCWSHVYYLNDNDMYVKSYSNVDVHGVYYIRDSRKQYYVNFEKDARKYSSTGQWDVSFENKHLSSSIASSSGHTATVATPETTVTSTQASAAAASAADSQEETPGSTRKLLTATYHRILRDRGSPRPASRSRSRSSTSTSSSGSSYRPGSRRSSSGRGARRSRGRSWRRTRSRSQSTERSRGGGGGRGRGRPRRSGLHSRPSRSPAPKGSGVPKRRPSVRAPQSYRGGSQQGTPPRPTAVSVASATPDIPRLSPWFRRRSHSTPRSPVRAPGRGSPPASLGSVRHHQSSQRKRSRSHERLHSAVKKDPYVILVRGKPNQLKCWRWRLHNRARRVPFRCFSTTFSWVSLVQGEKSIANRMLVVFDTRQDRELFLHRVTFPPGVTWCYGSLDCI</sequence>
<evidence type="ECO:0000256" key="5">
    <source>
        <dbReference type="ARBA" id="ARBA00022553"/>
    </source>
</evidence>
<dbReference type="Proteomes" id="UP000052097">
    <property type="component" value="Segment"/>
</dbReference>
<evidence type="ECO:0000259" key="14">
    <source>
        <dbReference type="Pfam" id="PF00508"/>
    </source>
</evidence>
<comment type="similarity">
    <text evidence="2">Belongs to the papillomaviridae E8^E2C protein family.</text>
</comment>
<dbReference type="InterPro" id="IPR042504">
    <property type="entry name" value="Regulatory_protein_E2_N_2"/>
</dbReference>
<dbReference type="Gene3D" id="3.30.70.330">
    <property type="match status" value="1"/>
</dbReference>
<keyword evidence="10 12" id="KW-0010">Activator</keyword>
<dbReference type="GO" id="GO:0003677">
    <property type="term" value="F:DNA binding"/>
    <property type="evidence" value="ECO:0007669"/>
    <property type="project" value="UniProtKB-UniRule"/>
</dbReference>
<keyword evidence="17" id="KW-1185">Reference proteome</keyword>
<comment type="subcellular location">
    <subcellularLocation>
        <location evidence="1 12">Host nucleus</location>
    </subcellularLocation>
</comment>
<proteinExistence type="inferred from homology"/>
<evidence type="ECO:0000256" key="7">
    <source>
        <dbReference type="ARBA" id="ARBA00022705"/>
    </source>
</evidence>
<feature type="compositionally biased region" description="Basic residues" evidence="13">
    <location>
        <begin position="319"/>
        <end position="332"/>
    </location>
</feature>
<evidence type="ECO:0000256" key="6">
    <source>
        <dbReference type="ARBA" id="ARBA00022562"/>
    </source>
</evidence>
<dbReference type="InterPro" id="IPR033668">
    <property type="entry name" value="Reg_prot_E2"/>
</dbReference>
<dbReference type="GeneID" id="4074306"/>
<reference evidence="16 17" key="1">
    <citation type="journal article" date="2006" name="Virus Res.">
        <title>Genetic characterization of the Capra hircus papillomavirus: a novel close-to-root artiodactyl papillomavirus.</title>
        <authorList>
            <person name="Van Doorslaer K."/>
            <person name="Rector A."/>
            <person name="Vos P."/>
            <person name="Van Ranst M."/>
        </authorList>
    </citation>
    <scope>NUCLEOTIDE SEQUENCE [LARGE SCALE GENOMIC DNA]</scope>
</reference>
<comment type="caution">
    <text evidence="12">Lacks conserved residue(s) required for the propagation of feature annotation.</text>
</comment>
<comment type="PTM">
    <text evidence="12">Phosphorylated.</text>
</comment>
<dbReference type="EMBL" id="DQ091200">
    <property type="protein sequence ID" value="AAZ39804.1"/>
    <property type="molecule type" value="Genomic_DNA"/>
</dbReference>
<dbReference type="GO" id="GO:0039693">
    <property type="term" value="P:viral DNA genome replication"/>
    <property type="evidence" value="ECO:0007669"/>
    <property type="project" value="UniProtKB-UniRule"/>
</dbReference>
<keyword evidence="4 12" id="KW-0244">Early protein</keyword>
<comment type="similarity">
    <text evidence="12">Belongs to the papillomaviridae E2 protein family.</text>
</comment>
<feature type="compositionally biased region" description="Basic residues" evidence="13">
    <location>
        <begin position="414"/>
        <end position="427"/>
    </location>
</feature>
<dbReference type="GO" id="GO:0006351">
    <property type="term" value="P:DNA-templated transcription"/>
    <property type="evidence" value="ECO:0007669"/>
    <property type="project" value="UniProtKB-UniRule"/>
</dbReference>
<protein>
    <recommendedName>
        <fullName evidence="12">Regulatory protein E2</fullName>
    </recommendedName>
</protein>
<evidence type="ECO:0000256" key="8">
    <source>
        <dbReference type="ARBA" id="ARBA00023015"/>
    </source>
</evidence>
<dbReference type="GO" id="GO:0042025">
    <property type="term" value="C:host cell nucleus"/>
    <property type="evidence" value="ECO:0007669"/>
    <property type="project" value="UniProtKB-SubCell"/>
</dbReference>
<keyword evidence="5 12" id="KW-0597">Phosphoprotein</keyword>
<dbReference type="InterPro" id="IPR001866">
    <property type="entry name" value="PPV_E2_N"/>
</dbReference>
<keyword evidence="7 12" id="KW-0235">DNA replication</keyword>
<keyword evidence="6 12" id="KW-1048">Host nucleus</keyword>
<dbReference type="SUPFAM" id="SSF54957">
    <property type="entry name" value="Viral DNA-binding domain"/>
    <property type="match status" value="1"/>
</dbReference>
<feature type="compositionally biased region" description="Low complexity" evidence="13">
    <location>
        <begin position="199"/>
        <end position="229"/>
    </location>
</feature>
<comment type="function">
    <text evidence="12">Plays a role in the initiation of viral DNA replication. A dimer of E2 interacts with a dimer of E1 in order to improve specificity of E1 DNA binding activity. Once the complex recognizes and binds DNA at specific sites, the E2 dimer is removed from DNA. E2 also regulates viral transcription through binding to the E2RE response element (5'-ACCNNNNNNGGT-3') present in multiple copies in the regulatory regions of the viral genome. Activates or represses transcription depending on E2RE's position with regards to proximal promoter elements including the TATA-box. Repression occurs by sterically hindering the assembly of the transcription initiation complex.</text>
</comment>
<evidence type="ECO:0000256" key="4">
    <source>
        <dbReference type="ARBA" id="ARBA00022518"/>
    </source>
</evidence>
<keyword evidence="3 12" id="KW-0678">Repressor</keyword>
<dbReference type="Pfam" id="PF00511">
    <property type="entry name" value="PPV_E2_C"/>
    <property type="match status" value="1"/>
</dbReference>
<evidence type="ECO:0000256" key="12">
    <source>
        <dbReference type="HAMAP-Rule" id="MF_04001"/>
    </source>
</evidence>
<evidence type="ECO:0000256" key="2">
    <source>
        <dbReference type="ARBA" id="ARBA00007794"/>
    </source>
</evidence>
<dbReference type="GO" id="GO:0006260">
    <property type="term" value="P:DNA replication"/>
    <property type="evidence" value="ECO:0007669"/>
    <property type="project" value="UniProtKB-KW"/>
</dbReference>
<evidence type="ECO:0000256" key="1">
    <source>
        <dbReference type="ARBA" id="ARBA00004147"/>
    </source>
</evidence>
<evidence type="ECO:0000313" key="16">
    <source>
        <dbReference type="EMBL" id="AAZ39804.1"/>
    </source>
</evidence>
<dbReference type="InterPro" id="IPR042503">
    <property type="entry name" value="Regulatory_protein_E2_N_1"/>
</dbReference>
<evidence type="ECO:0000256" key="11">
    <source>
        <dbReference type="ARBA" id="ARBA00023163"/>
    </source>
</evidence>
<dbReference type="SUPFAM" id="SSF51332">
    <property type="entry name" value="E2 regulatory, transactivation domain"/>
    <property type="match status" value="1"/>
</dbReference>
<evidence type="ECO:0000256" key="3">
    <source>
        <dbReference type="ARBA" id="ARBA00022491"/>
    </source>
</evidence>
<keyword evidence="9 12" id="KW-0238">DNA-binding</keyword>
<feature type="region of interest" description="DNA-binding domain" evidence="12">
    <location>
        <begin position="438"/>
        <end position="523"/>
    </location>
</feature>
<organism evidence="16 17">
    <name type="scientific">Capra hircus papillomavirus 1</name>
    <dbReference type="NCBI Taxonomy" id="338903"/>
    <lineage>
        <taxon>Viruses</taxon>
        <taxon>Monodnaviria</taxon>
        <taxon>Shotokuvirae</taxon>
        <taxon>Cossaviricota</taxon>
        <taxon>Papovaviricetes</taxon>
        <taxon>Zurhausenvirales</taxon>
        <taxon>Papillomaviridae</taxon>
        <taxon>Firstpapillomavirinae</taxon>
        <taxon>Phipapillomavirus</taxon>
        <taxon>Phipapillomavirus 1</taxon>
    </lineage>
</organism>
<dbReference type="RefSeq" id="YP_610956.1">
    <property type="nucleotide sequence ID" value="NC_008032.1"/>
</dbReference>
<dbReference type="OrthoDB" id="15886at10239"/>
<feature type="compositionally biased region" description="Basic residues" evidence="13">
    <location>
        <begin position="289"/>
        <end position="303"/>
    </location>
</feature>
<evidence type="ECO:0000256" key="13">
    <source>
        <dbReference type="SAM" id="MobiDB-lite"/>
    </source>
</evidence>
<dbReference type="GO" id="GO:0003700">
    <property type="term" value="F:DNA-binding transcription factor activity"/>
    <property type="evidence" value="ECO:0007669"/>
    <property type="project" value="UniProtKB-UniRule"/>
</dbReference>
<dbReference type="HAMAP" id="MF_04001">
    <property type="entry name" value="PPV_E2"/>
    <property type="match status" value="1"/>
</dbReference>
<dbReference type="InterPro" id="IPR035975">
    <property type="entry name" value="E2/EBNA1_C_sf"/>
</dbReference>
<dbReference type="InterPro" id="IPR012677">
    <property type="entry name" value="Nucleotide-bd_a/b_plait_sf"/>
</dbReference>
<dbReference type="KEGG" id="vg:4074306"/>
<dbReference type="Gene3D" id="2.170.200.10">
    <property type="entry name" value="Papillomavirus E2 early protein domain"/>
    <property type="match status" value="1"/>
</dbReference>
<dbReference type="Pfam" id="PF00508">
    <property type="entry name" value="PPV_E2_N"/>
    <property type="match status" value="1"/>
</dbReference>
<dbReference type="GO" id="GO:0000166">
    <property type="term" value="F:nucleotide binding"/>
    <property type="evidence" value="ECO:0007669"/>
    <property type="project" value="UniProtKB-UniRule"/>
</dbReference>
<accession>Q1I124</accession>
<name>Q1I124_9PAPI</name>
<evidence type="ECO:0000256" key="10">
    <source>
        <dbReference type="ARBA" id="ARBA00023159"/>
    </source>
</evidence>
<evidence type="ECO:0000259" key="15">
    <source>
        <dbReference type="Pfam" id="PF00511"/>
    </source>
</evidence>
<dbReference type="GO" id="GO:0006275">
    <property type="term" value="P:regulation of DNA replication"/>
    <property type="evidence" value="ECO:0007669"/>
    <property type="project" value="UniProtKB-UniRule"/>
</dbReference>
<evidence type="ECO:0000313" key="17">
    <source>
        <dbReference type="Proteomes" id="UP000052097"/>
    </source>
</evidence>
<evidence type="ECO:0000256" key="9">
    <source>
        <dbReference type="ARBA" id="ARBA00023125"/>
    </source>
</evidence>
<comment type="subunit">
    <text evidence="12">Binds DNA as homodimer. Interacts with protein E1; this interaction greatly increases E1 DNA-binding activity. Interacts with protein L1; this interaction enhances E2-dependent replication and transcription activation. Interacts with protein L2; this interaction inhibits E2 transcriptional activity but not DNA replication function E2. Interacts with protein E7; this interaction inhibits E7 oncogenic activity. Interacts with host TAF1; this interaction modulates E2-dependent transcriptional regulation. Interacts with host BRD4; this interaction mediates E2 transcriptional activation function. Additionally, the interaction with host BRD4 on mitotic chromosomes mediates tethering of the viral genome. Interacts with host TOPBP1; this interaction is required for optimal viral DNA replication.</text>
</comment>
<keyword evidence="8 12" id="KW-0805">Transcription regulation</keyword>
<dbReference type="Gene3D" id="1.10.287.30">
    <property type="entry name" value="E2 (early) protein, N terminal domain, subdomain 1"/>
    <property type="match status" value="1"/>
</dbReference>
<keyword evidence="11 12" id="KW-0804">Transcription</keyword>
<dbReference type="InterPro" id="IPR036050">
    <property type="entry name" value="Regulatory_protein_E2_N"/>
</dbReference>
<feature type="domain" description="Papillomavirus E2 C-terminal" evidence="15">
    <location>
        <begin position="441"/>
        <end position="520"/>
    </location>
</feature>